<dbReference type="AlphaFoldDB" id="A0A6C0C6M9"/>
<proteinExistence type="predicted"/>
<feature type="domain" description="Minor capsid protein P9 transmembrane helices" evidence="2">
    <location>
        <begin position="5"/>
        <end position="73"/>
    </location>
</feature>
<accession>A0A6C0C6M9</accession>
<evidence type="ECO:0000313" key="3">
    <source>
        <dbReference type="EMBL" id="QHS99424.1"/>
    </source>
</evidence>
<keyword evidence="1" id="KW-1133">Transmembrane helix</keyword>
<reference evidence="3" key="1">
    <citation type="journal article" date="2020" name="Nature">
        <title>Giant virus diversity and host interactions through global metagenomics.</title>
        <authorList>
            <person name="Schulz F."/>
            <person name="Roux S."/>
            <person name="Paez-Espino D."/>
            <person name="Jungbluth S."/>
            <person name="Walsh D.A."/>
            <person name="Denef V.J."/>
            <person name="McMahon K.D."/>
            <person name="Konstantinidis K.T."/>
            <person name="Eloe-Fadrosh E.A."/>
            <person name="Kyrpides N.C."/>
            <person name="Woyke T."/>
        </authorList>
    </citation>
    <scope>NUCLEOTIDE SEQUENCE</scope>
    <source>
        <strain evidence="3">GVMAG-M-3300020185-33</strain>
    </source>
</reference>
<dbReference type="Pfam" id="PF19066">
    <property type="entry name" value="P9_TM"/>
    <property type="match status" value="1"/>
</dbReference>
<keyword evidence="1" id="KW-0812">Transmembrane</keyword>
<keyword evidence="1" id="KW-0472">Membrane</keyword>
<protein>
    <recommendedName>
        <fullName evidence="2">Minor capsid protein P9 transmembrane helices domain-containing protein</fullName>
    </recommendedName>
</protein>
<dbReference type="EMBL" id="MN739343">
    <property type="protein sequence ID" value="QHS99424.1"/>
    <property type="molecule type" value="Genomic_DNA"/>
</dbReference>
<evidence type="ECO:0000256" key="1">
    <source>
        <dbReference type="SAM" id="Phobius"/>
    </source>
</evidence>
<evidence type="ECO:0000259" key="2">
    <source>
        <dbReference type="Pfam" id="PF19066"/>
    </source>
</evidence>
<name>A0A6C0C6M9_9ZZZZ</name>
<dbReference type="InterPro" id="IPR043915">
    <property type="entry name" value="P9_TM"/>
</dbReference>
<feature type="transmembrane region" description="Helical" evidence="1">
    <location>
        <begin position="57"/>
        <end position="74"/>
    </location>
</feature>
<sequence>MSNTFWLNNPSILVDKNHVTEIFPSNNLNYESKINAITRMIIILSILGYFLTKSVKILLSAAMTIIIIAIIYKTQKKKRVKNNINKQLLKEGFTNAANYEKHKSNFTEPTKQNPLMNVLLPEINDNPDRKPAAPSFNRNVERKINEKTIGPDSRLFLDLGDSISFEQSMRNFYSTPNTKVCNDQTSFAKFCYGDMPSCKEGNELQCTKNNQRYTLF</sequence>
<organism evidence="3">
    <name type="scientific">viral metagenome</name>
    <dbReference type="NCBI Taxonomy" id="1070528"/>
    <lineage>
        <taxon>unclassified sequences</taxon>
        <taxon>metagenomes</taxon>
        <taxon>organismal metagenomes</taxon>
    </lineage>
</organism>